<feature type="transmembrane region" description="Helical" evidence="5">
    <location>
        <begin position="64"/>
        <end position="85"/>
    </location>
</feature>
<keyword evidence="9" id="KW-1185">Reference proteome</keyword>
<protein>
    <submittedName>
        <fullName evidence="8">Phosphate transport system permease protein PstA</fullName>
    </submittedName>
</protein>
<dbReference type="RefSeq" id="WP_239091092.1">
    <property type="nucleotide sequence ID" value="NZ_BAAALU010000001.1"/>
</dbReference>
<evidence type="ECO:0000313" key="8">
    <source>
        <dbReference type="EMBL" id="GIF60098.1"/>
    </source>
</evidence>
<evidence type="ECO:0000256" key="1">
    <source>
        <dbReference type="ARBA" id="ARBA00004141"/>
    </source>
</evidence>
<keyword evidence="5" id="KW-0813">Transport</keyword>
<feature type="transmembrane region" description="Helical" evidence="5">
    <location>
        <begin position="37"/>
        <end position="58"/>
    </location>
</feature>
<evidence type="ECO:0000313" key="9">
    <source>
        <dbReference type="Proteomes" id="UP000624325"/>
    </source>
</evidence>
<feature type="transmembrane region" description="Helical" evidence="5">
    <location>
        <begin position="97"/>
        <end position="121"/>
    </location>
</feature>
<keyword evidence="4 5" id="KW-0472">Membrane</keyword>
<name>A0ABQ4CBE8_9ACTN</name>
<feature type="transmembrane region" description="Helical" evidence="5">
    <location>
        <begin position="193"/>
        <end position="218"/>
    </location>
</feature>
<evidence type="ECO:0000256" key="3">
    <source>
        <dbReference type="ARBA" id="ARBA00022989"/>
    </source>
</evidence>
<dbReference type="SUPFAM" id="SSF161098">
    <property type="entry name" value="MetI-like"/>
    <property type="match status" value="1"/>
</dbReference>
<dbReference type="Proteomes" id="UP000624325">
    <property type="component" value="Unassembled WGS sequence"/>
</dbReference>
<comment type="caution">
    <text evidence="8">The sequence shown here is derived from an EMBL/GenBank/DDBJ whole genome shotgun (WGS) entry which is preliminary data.</text>
</comment>
<organism evidence="8 9">
    <name type="scientific">Asanoa iriomotensis</name>
    <dbReference type="NCBI Taxonomy" id="234613"/>
    <lineage>
        <taxon>Bacteria</taxon>
        <taxon>Bacillati</taxon>
        <taxon>Actinomycetota</taxon>
        <taxon>Actinomycetes</taxon>
        <taxon>Micromonosporales</taxon>
        <taxon>Micromonosporaceae</taxon>
        <taxon>Asanoa</taxon>
    </lineage>
</organism>
<accession>A0ABQ4CBE8</accession>
<dbReference type="Pfam" id="PF00528">
    <property type="entry name" value="BPD_transp_1"/>
    <property type="match status" value="1"/>
</dbReference>
<evidence type="ECO:0000259" key="7">
    <source>
        <dbReference type="PROSITE" id="PS50928"/>
    </source>
</evidence>
<feature type="transmembrane region" description="Helical" evidence="5">
    <location>
        <begin position="162"/>
        <end position="181"/>
    </location>
</feature>
<feature type="compositionally biased region" description="Basic and acidic residues" evidence="6">
    <location>
        <begin position="397"/>
        <end position="411"/>
    </location>
</feature>
<evidence type="ECO:0000256" key="6">
    <source>
        <dbReference type="SAM" id="MobiDB-lite"/>
    </source>
</evidence>
<dbReference type="Gene3D" id="1.10.3720.10">
    <property type="entry name" value="MetI-like"/>
    <property type="match status" value="1"/>
</dbReference>
<dbReference type="PROSITE" id="PS50928">
    <property type="entry name" value="ABC_TM1"/>
    <property type="match status" value="1"/>
</dbReference>
<feature type="transmembrane region" description="Helical" evidence="5">
    <location>
        <begin position="357"/>
        <end position="377"/>
    </location>
</feature>
<dbReference type="PANTHER" id="PTHR42922">
    <property type="entry name" value="PHOSPHATE TRANSPORT SYSTEM PERMEASE PROTEIN PSTA"/>
    <property type="match status" value="1"/>
</dbReference>
<evidence type="ECO:0000256" key="2">
    <source>
        <dbReference type="ARBA" id="ARBA00022692"/>
    </source>
</evidence>
<comment type="similarity">
    <text evidence="5">Belongs to the binding-protein-dependent transport system permease family.</text>
</comment>
<gene>
    <name evidence="8" type="primary">pstA</name>
    <name evidence="8" type="ORF">Air01nite_61930</name>
</gene>
<feature type="region of interest" description="Disordered" evidence="6">
    <location>
        <begin position="383"/>
        <end position="431"/>
    </location>
</feature>
<dbReference type="InterPro" id="IPR051408">
    <property type="entry name" value="Phosphate_transprt_permease"/>
</dbReference>
<evidence type="ECO:0000256" key="4">
    <source>
        <dbReference type="ARBA" id="ARBA00023136"/>
    </source>
</evidence>
<dbReference type="PANTHER" id="PTHR42922:SF1">
    <property type="entry name" value="PHOSPHATE TRANSPORT SYSTEM PERMEASE PROTEIN PSTA"/>
    <property type="match status" value="1"/>
</dbReference>
<sequence>MTTTMEAPTTTTTLPERAADPGVEVRRTTGSMRRTDVFVALGAAWAALSLTALLFTRLTPFDGALGFVVVTFVLFVAIYGLLTGLDERGPTVRDRIAAVLVHGLAVLMLIALVVVVVFTFYRGLDALGHRNFYTQDMRDAGPLQPLSVGGIRHAVIGTLEQIGIALAFTVPMGVVAAVFLAELPGRFSRFVRTIVEAMTALPSVVAGLFIYSSVILLLNQWRESGRLPESLHWLAVGKSGFAASLAISVMMLPIVIRAADVVIRLVPGTLREASLALGGSQWRTVWHVVLPTARSGLMTAIILGTARGIGETSPVLLTSGVTAYTNANPLHEPQISLPLYVFTSVTRPDAGMIARGFGAAAVLMFLVLILFAIARVIGGKPAGQLGRGQRRRRAGRSYRDAVRFSRRERARLASAPPEPIRDTSDDTEVST</sequence>
<proteinExistence type="inferred from homology"/>
<feature type="region of interest" description="Disordered" evidence="6">
    <location>
        <begin position="1"/>
        <end position="22"/>
    </location>
</feature>
<dbReference type="CDD" id="cd06261">
    <property type="entry name" value="TM_PBP2"/>
    <property type="match status" value="1"/>
</dbReference>
<dbReference type="InterPro" id="IPR035906">
    <property type="entry name" value="MetI-like_sf"/>
</dbReference>
<feature type="transmembrane region" description="Helical" evidence="5">
    <location>
        <begin position="230"/>
        <end position="256"/>
    </location>
</feature>
<dbReference type="EMBL" id="BONC01000060">
    <property type="protein sequence ID" value="GIF60098.1"/>
    <property type="molecule type" value="Genomic_DNA"/>
</dbReference>
<evidence type="ECO:0000256" key="5">
    <source>
        <dbReference type="RuleBase" id="RU363032"/>
    </source>
</evidence>
<keyword evidence="2 5" id="KW-0812">Transmembrane</keyword>
<comment type="subcellular location">
    <subcellularLocation>
        <location evidence="5">Cell membrane</location>
        <topology evidence="5">Multi-pass membrane protein</topology>
    </subcellularLocation>
    <subcellularLocation>
        <location evidence="1">Membrane</location>
        <topology evidence="1">Multi-pass membrane protein</topology>
    </subcellularLocation>
</comment>
<keyword evidence="3 5" id="KW-1133">Transmembrane helix</keyword>
<feature type="compositionally biased region" description="Low complexity" evidence="6">
    <location>
        <begin position="1"/>
        <end position="13"/>
    </location>
</feature>
<feature type="domain" description="ABC transmembrane type-1" evidence="7">
    <location>
        <begin position="155"/>
        <end position="374"/>
    </location>
</feature>
<reference evidence="8 9" key="1">
    <citation type="submission" date="2021-01" db="EMBL/GenBank/DDBJ databases">
        <title>Whole genome shotgun sequence of Asanoa iriomotensis NBRC 100142.</title>
        <authorList>
            <person name="Komaki H."/>
            <person name="Tamura T."/>
        </authorList>
    </citation>
    <scope>NUCLEOTIDE SEQUENCE [LARGE SCALE GENOMIC DNA]</scope>
    <source>
        <strain evidence="8 9">NBRC 100142</strain>
    </source>
</reference>
<dbReference type="InterPro" id="IPR000515">
    <property type="entry name" value="MetI-like"/>
</dbReference>